<feature type="region of interest" description="Disordered" evidence="5">
    <location>
        <begin position="119"/>
        <end position="138"/>
    </location>
</feature>
<dbReference type="InterPro" id="IPR019786">
    <property type="entry name" value="Zinc_finger_PHD-type_CS"/>
</dbReference>
<evidence type="ECO:0000256" key="5">
    <source>
        <dbReference type="SAM" id="MobiDB-lite"/>
    </source>
</evidence>
<dbReference type="OrthoDB" id="6231910at2759"/>
<feature type="compositionally biased region" description="Polar residues" evidence="5">
    <location>
        <begin position="1"/>
        <end position="13"/>
    </location>
</feature>
<dbReference type="InterPro" id="IPR036691">
    <property type="entry name" value="Endo/exonu/phosph_ase_sf"/>
</dbReference>
<evidence type="ECO:0000256" key="3">
    <source>
        <dbReference type="ARBA" id="ARBA00022833"/>
    </source>
</evidence>
<keyword evidence="8" id="KW-1185">Reference proteome</keyword>
<dbReference type="SMART" id="SM00249">
    <property type="entry name" value="PHD"/>
    <property type="match status" value="1"/>
</dbReference>
<sequence>MFTTNWEPTNANDVNPHPGPTQNDSTIYPCGTCDQPVTWDDRVMRCDTCDQWFHINCQDIHSKTYSYLVDDKNISVRWDCIICDYPNYNSLCYGSTAISTNYSFNLLLDGTLDMSTASQQECVKPRHTSTPKREKQETRNKPFIPLRILNVNCQSIRNKQHQVQNLIDSIKPDVMIMTETWLDSSITNTQIFPPDYNIYRKDRKENKTGSGVLIATHKFLSTEIPELDTNCEMIWARIHQKGTKYLYICSYYNPKNI</sequence>
<dbReference type="PROSITE" id="PS01359">
    <property type="entry name" value="ZF_PHD_1"/>
    <property type="match status" value="1"/>
</dbReference>
<dbReference type="SUPFAM" id="SSF57903">
    <property type="entry name" value="FYVE/PHD zinc finger"/>
    <property type="match status" value="1"/>
</dbReference>
<keyword evidence="2 4" id="KW-0863">Zinc-finger</keyword>
<protein>
    <recommendedName>
        <fullName evidence="6">PHD-type domain-containing protein</fullName>
    </recommendedName>
</protein>
<dbReference type="GO" id="GO:0061343">
    <property type="term" value="P:cell adhesion involved in heart morphogenesis"/>
    <property type="evidence" value="ECO:0007669"/>
    <property type="project" value="TreeGrafter"/>
</dbReference>
<proteinExistence type="predicted"/>
<dbReference type="PANTHER" id="PTHR33395">
    <property type="entry name" value="TRANSCRIPTASE, PUTATIVE-RELATED-RELATED"/>
    <property type="match status" value="1"/>
</dbReference>
<dbReference type="GO" id="GO:0031012">
    <property type="term" value="C:extracellular matrix"/>
    <property type="evidence" value="ECO:0007669"/>
    <property type="project" value="TreeGrafter"/>
</dbReference>
<dbReference type="InterPro" id="IPR013083">
    <property type="entry name" value="Znf_RING/FYVE/PHD"/>
</dbReference>
<feature type="region of interest" description="Disordered" evidence="5">
    <location>
        <begin position="1"/>
        <end position="23"/>
    </location>
</feature>
<dbReference type="AlphaFoldDB" id="A0A6J8CNL3"/>
<dbReference type="Gene3D" id="3.60.10.10">
    <property type="entry name" value="Endonuclease/exonuclease/phosphatase"/>
    <property type="match status" value="1"/>
</dbReference>
<evidence type="ECO:0000256" key="2">
    <source>
        <dbReference type="ARBA" id="ARBA00022771"/>
    </source>
</evidence>
<dbReference type="InterPro" id="IPR001965">
    <property type="entry name" value="Znf_PHD"/>
</dbReference>
<dbReference type="InterPro" id="IPR011011">
    <property type="entry name" value="Znf_FYVE_PHD"/>
</dbReference>
<dbReference type="InterPro" id="IPR019787">
    <property type="entry name" value="Znf_PHD-finger"/>
</dbReference>
<dbReference type="GO" id="GO:0007508">
    <property type="term" value="P:larval heart development"/>
    <property type="evidence" value="ECO:0007669"/>
    <property type="project" value="TreeGrafter"/>
</dbReference>
<dbReference type="PANTHER" id="PTHR33395:SF22">
    <property type="entry name" value="REVERSE TRANSCRIPTASE DOMAIN-CONTAINING PROTEIN"/>
    <property type="match status" value="1"/>
</dbReference>
<evidence type="ECO:0000259" key="6">
    <source>
        <dbReference type="PROSITE" id="PS50016"/>
    </source>
</evidence>
<accession>A0A6J8CNL3</accession>
<name>A0A6J8CNL3_MYTCO</name>
<dbReference type="GO" id="GO:0008270">
    <property type="term" value="F:zinc ion binding"/>
    <property type="evidence" value="ECO:0007669"/>
    <property type="project" value="UniProtKB-KW"/>
</dbReference>
<evidence type="ECO:0000313" key="8">
    <source>
        <dbReference type="Proteomes" id="UP000507470"/>
    </source>
</evidence>
<dbReference type="Gene3D" id="3.30.40.10">
    <property type="entry name" value="Zinc/RING finger domain, C3HC4 (zinc finger)"/>
    <property type="match status" value="1"/>
</dbReference>
<dbReference type="Proteomes" id="UP000507470">
    <property type="component" value="Unassembled WGS sequence"/>
</dbReference>
<evidence type="ECO:0000313" key="7">
    <source>
        <dbReference type="EMBL" id="CAC5396542.1"/>
    </source>
</evidence>
<feature type="domain" description="PHD-type" evidence="6">
    <location>
        <begin position="27"/>
        <end position="86"/>
    </location>
</feature>
<dbReference type="PROSITE" id="PS50016">
    <property type="entry name" value="ZF_PHD_2"/>
    <property type="match status" value="1"/>
</dbReference>
<keyword evidence="1" id="KW-0479">Metal-binding</keyword>
<evidence type="ECO:0000256" key="4">
    <source>
        <dbReference type="PROSITE-ProRule" id="PRU00146"/>
    </source>
</evidence>
<organism evidence="7 8">
    <name type="scientific">Mytilus coruscus</name>
    <name type="common">Sea mussel</name>
    <dbReference type="NCBI Taxonomy" id="42192"/>
    <lineage>
        <taxon>Eukaryota</taxon>
        <taxon>Metazoa</taxon>
        <taxon>Spiralia</taxon>
        <taxon>Lophotrochozoa</taxon>
        <taxon>Mollusca</taxon>
        <taxon>Bivalvia</taxon>
        <taxon>Autobranchia</taxon>
        <taxon>Pteriomorphia</taxon>
        <taxon>Mytilida</taxon>
        <taxon>Mytiloidea</taxon>
        <taxon>Mytilidae</taxon>
        <taxon>Mytilinae</taxon>
        <taxon>Mytilus</taxon>
    </lineage>
</organism>
<keyword evidence="3" id="KW-0862">Zinc</keyword>
<gene>
    <name evidence="7" type="ORF">MCOR_31085</name>
</gene>
<evidence type="ECO:0000256" key="1">
    <source>
        <dbReference type="ARBA" id="ARBA00022723"/>
    </source>
</evidence>
<dbReference type="EMBL" id="CACVKT020005628">
    <property type="protein sequence ID" value="CAC5396542.1"/>
    <property type="molecule type" value="Genomic_DNA"/>
</dbReference>
<dbReference type="SUPFAM" id="SSF56219">
    <property type="entry name" value="DNase I-like"/>
    <property type="match status" value="1"/>
</dbReference>
<reference evidence="7 8" key="1">
    <citation type="submission" date="2020-06" db="EMBL/GenBank/DDBJ databases">
        <authorList>
            <person name="Li R."/>
            <person name="Bekaert M."/>
        </authorList>
    </citation>
    <scope>NUCLEOTIDE SEQUENCE [LARGE SCALE GENOMIC DNA]</scope>
    <source>
        <strain evidence="8">wild</strain>
    </source>
</reference>